<dbReference type="GeneID" id="104700202"/>
<accession>A0ABM0SNW8</accession>
<dbReference type="PROSITE" id="PS50181">
    <property type="entry name" value="FBOX"/>
    <property type="match status" value="1"/>
</dbReference>
<name>A0ABM0SNW8_CAMSA</name>
<proteinExistence type="predicted"/>
<keyword evidence="3" id="KW-1185">Reference proteome</keyword>
<dbReference type="Proteomes" id="UP000694864">
    <property type="component" value="Chromosome 7"/>
</dbReference>
<sequence>MAKAHCGAKGRTGTSRRRGRRRFPPLRSLFGPSPKDPYSISSHCPWKSQCHHHHHQSLSLSPWASETKTLLSFYFIKNPFMTTLHQTKQDLPSPVLDQMSVLDLPELALDCILDLLPPSELCSMARVCSSLRERCVSDHLWEKHLKAKWGKILGPAAHRQWQCYLSSTDHLDSPRHQTGRLGFAKIISMFRSLSSLFRDDKQRRGYASSLPLDSSMSCYLSLETGRFWFPAQVYNRENGHVGFMLSCYDAELSYDTHTDTFQARYPPHGRRAAAVEKGVTWDRLRAAPIDASPNHLHVSDSLKELKPGDHIEIQWRRNKEFPYGWWYGVVGHLESCDGDLNHCHCHFNEMAVLEFNQYTVGSRWRRTMIMRDHKEEGNEEDGFYGGIRKLNCKEEIAMWKHHWPCSILE</sequence>
<dbReference type="Gene3D" id="1.20.1280.50">
    <property type="match status" value="1"/>
</dbReference>
<dbReference type="SUPFAM" id="SSF81383">
    <property type="entry name" value="F-box domain"/>
    <property type="match status" value="1"/>
</dbReference>
<dbReference type="PANTHER" id="PTHR31482">
    <property type="entry name" value="ESTS AU081301(E20138)"/>
    <property type="match status" value="1"/>
</dbReference>
<feature type="region of interest" description="Disordered" evidence="1">
    <location>
        <begin position="1"/>
        <end position="34"/>
    </location>
</feature>
<gene>
    <name evidence="4" type="primary">LOC104700202</name>
</gene>
<evidence type="ECO:0000256" key="1">
    <source>
        <dbReference type="SAM" id="MobiDB-lite"/>
    </source>
</evidence>
<dbReference type="InterPro" id="IPR001810">
    <property type="entry name" value="F-box_dom"/>
</dbReference>
<dbReference type="Pfam" id="PF12937">
    <property type="entry name" value="F-box-like"/>
    <property type="match status" value="1"/>
</dbReference>
<dbReference type="PANTHER" id="PTHR31482:SF2">
    <property type="entry name" value="F-BOX DOMAIN-CONTAINING PROTEIN"/>
    <property type="match status" value="1"/>
</dbReference>
<dbReference type="SMART" id="SM00256">
    <property type="entry name" value="FBOX"/>
    <property type="match status" value="1"/>
</dbReference>
<evidence type="ECO:0000259" key="2">
    <source>
        <dbReference type="PROSITE" id="PS50181"/>
    </source>
</evidence>
<evidence type="ECO:0000313" key="3">
    <source>
        <dbReference type="Proteomes" id="UP000694864"/>
    </source>
</evidence>
<evidence type="ECO:0000313" key="4">
    <source>
        <dbReference type="RefSeq" id="XP_010413980.1"/>
    </source>
</evidence>
<dbReference type="InterPro" id="IPR036047">
    <property type="entry name" value="F-box-like_dom_sf"/>
</dbReference>
<reference evidence="3" key="1">
    <citation type="journal article" date="2014" name="Nat. Commun.">
        <title>The emerging biofuel crop Camelina sativa retains a highly undifferentiated hexaploid genome structure.</title>
        <authorList>
            <person name="Kagale S."/>
            <person name="Koh C."/>
            <person name="Nixon J."/>
            <person name="Bollina V."/>
            <person name="Clarke W.E."/>
            <person name="Tuteja R."/>
            <person name="Spillane C."/>
            <person name="Robinson S.J."/>
            <person name="Links M.G."/>
            <person name="Clarke C."/>
            <person name="Higgins E.E."/>
            <person name="Huebert T."/>
            <person name="Sharpe A.G."/>
            <person name="Parkin I.A."/>
        </authorList>
    </citation>
    <scope>NUCLEOTIDE SEQUENCE [LARGE SCALE GENOMIC DNA]</scope>
    <source>
        <strain evidence="3">cv. DH55</strain>
    </source>
</reference>
<dbReference type="RefSeq" id="XP_010413980.1">
    <property type="nucleotide sequence ID" value="XM_010415678.1"/>
</dbReference>
<reference evidence="4" key="2">
    <citation type="submission" date="2025-08" db="UniProtKB">
        <authorList>
            <consortium name="RefSeq"/>
        </authorList>
    </citation>
    <scope>IDENTIFICATION</scope>
    <source>
        <tissue evidence="4">Leaf</tissue>
    </source>
</reference>
<feature type="compositionally biased region" description="Basic residues" evidence="1">
    <location>
        <begin position="14"/>
        <end position="24"/>
    </location>
</feature>
<feature type="domain" description="F-box" evidence="2">
    <location>
        <begin position="98"/>
        <end position="144"/>
    </location>
</feature>
<organism evidence="3 4">
    <name type="scientific">Camelina sativa</name>
    <name type="common">False flax</name>
    <name type="synonym">Myagrum sativum</name>
    <dbReference type="NCBI Taxonomy" id="90675"/>
    <lineage>
        <taxon>Eukaryota</taxon>
        <taxon>Viridiplantae</taxon>
        <taxon>Streptophyta</taxon>
        <taxon>Embryophyta</taxon>
        <taxon>Tracheophyta</taxon>
        <taxon>Spermatophyta</taxon>
        <taxon>Magnoliopsida</taxon>
        <taxon>eudicotyledons</taxon>
        <taxon>Gunneridae</taxon>
        <taxon>Pentapetalae</taxon>
        <taxon>rosids</taxon>
        <taxon>malvids</taxon>
        <taxon>Brassicales</taxon>
        <taxon>Brassicaceae</taxon>
        <taxon>Camelineae</taxon>
        <taxon>Camelina</taxon>
    </lineage>
</organism>
<protein>
    <submittedName>
        <fullName evidence="4">F-box protein At2g32560-like isoform X1</fullName>
    </submittedName>
</protein>